<protein>
    <recommendedName>
        <fullName evidence="2">Sfi1 spindle body domain-containing protein</fullName>
    </recommendedName>
</protein>
<dbReference type="AlphaFoldDB" id="A0A024TQA3"/>
<reference evidence="1" key="1">
    <citation type="submission" date="2013-12" db="EMBL/GenBank/DDBJ databases">
        <title>The Genome Sequence of Aphanomyces invadans NJM9701.</title>
        <authorList>
            <consortium name="The Broad Institute Genomics Platform"/>
            <person name="Russ C."/>
            <person name="Tyler B."/>
            <person name="van West P."/>
            <person name="Dieguez-Uribeondo J."/>
            <person name="Young S.K."/>
            <person name="Zeng Q."/>
            <person name="Gargeya S."/>
            <person name="Fitzgerald M."/>
            <person name="Abouelleil A."/>
            <person name="Alvarado L."/>
            <person name="Chapman S.B."/>
            <person name="Gainer-Dewar J."/>
            <person name="Goldberg J."/>
            <person name="Griggs A."/>
            <person name="Gujja S."/>
            <person name="Hansen M."/>
            <person name="Howarth C."/>
            <person name="Imamovic A."/>
            <person name="Ireland A."/>
            <person name="Larimer J."/>
            <person name="McCowan C."/>
            <person name="Murphy C."/>
            <person name="Pearson M."/>
            <person name="Poon T.W."/>
            <person name="Priest M."/>
            <person name="Roberts A."/>
            <person name="Saif S."/>
            <person name="Shea T."/>
            <person name="Sykes S."/>
            <person name="Wortman J."/>
            <person name="Nusbaum C."/>
            <person name="Birren B."/>
        </authorList>
    </citation>
    <scope>NUCLEOTIDE SEQUENCE [LARGE SCALE GENOMIC DNA]</scope>
    <source>
        <strain evidence="1">NJM9701</strain>
    </source>
</reference>
<dbReference type="EMBL" id="KI913977">
    <property type="protein sequence ID" value="ETV96315.1"/>
    <property type="molecule type" value="Genomic_DNA"/>
</dbReference>
<dbReference type="GeneID" id="20087530"/>
<sequence length="170" mass="20933">MIHQHGDAVRLLWQEYERAARQTILARSFRSWQRQVRLYVRQRTREIDRVQRRDRVLRVGILLYDQTRLRRGMDAFRQRVVASRTLDAVVANQRQRNALHKWSRIAWHERMEEQVAAQAWVLHHRRAVKQLLFTLQRWRKRRLCRGLARWQLHVQACRWRMYASTKHQAP</sequence>
<name>A0A024TQA3_9STRA</name>
<proteinExistence type="predicted"/>
<organism evidence="1">
    <name type="scientific">Aphanomyces invadans</name>
    <dbReference type="NCBI Taxonomy" id="157072"/>
    <lineage>
        <taxon>Eukaryota</taxon>
        <taxon>Sar</taxon>
        <taxon>Stramenopiles</taxon>
        <taxon>Oomycota</taxon>
        <taxon>Saprolegniomycetes</taxon>
        <taxon>Saprolegniales</taxon>
        <taxon>Verrucalvaceae</taxon>
        <taxon>Aphanomyces</taxon>
    </lineage>
</organism>
<dbReference type="VEuPathDB" id="FungiDB:H310_10480"/>
<accession>A0A024TQA3</accession>
<gene>
    <name evidence="1" type="ORF">H310_10480</name>
</gene>
<dbReference type="RefSeq" id="XP_008875107.1">
    <property type="nucleotide sequence ID" value="XM_008876885.1"/>
</dbReference>
<evidence type="ECO:0008006" key="2">
    <source>
        <dbReference type="Google" id="ProtNLM"/>
    </source>
</evidence>
<evidence type="ECO:0000313" key="1">
    <source>
        <dbReference type="EMBL" id="ETV96315.1"/>
    </source>
</evidence>